<dbReference type="InterPro" id="IPR009577">
    <property type="entry name" value="Sm_multidrug_ex"/>
</dbReference>
<reference evidence="2 3" key="1">
    <citation type="submission" date="2016-10" db="EMBL/GenBank/DDBJ databases">
        <authorList>
            <person name="de Groot N.N."/>
        </authorList>
    </citation>
    <scope>NUCLEOTIDE SEQUENCE [LARGE SCALE GENOMIC DNA]</scope>
    <source>
        <strain evidence="2 3">DSM 14045</strain>
    </source>
</reference>
<dbReference type="eggNOG" id="COG2426">
    <property type="taxonomic scope" value="Bacteria"/>
</dbReference>
<evidence type="ECO:0000313" key="2">
    <source>
        <dbReference type="EMBL" id="SDY36299.1"/>
    </source>
</evidence>
<dbReference type="PANTHER" id="PTHR36007:SF2">
    <property type="entry name" value="TRANSPORT PROTEIN-RELATED"/>
    <property type="match status" value="1"/>
</dbReference>
<dbReference type="Proteomes" id="UP000183918">
    <property type="component" value="Unassembled WGS sequence"/>
</dbReference>
<dbReference type="AlphaFoldDB" id="A0A1H3J9Q3"/>
<keyword evidence="1" id="KW-0812">Transmembrane</keyword>
<organism evidence="2 3">
    <name type="scientific">Lachnobacterium bovis DSM 14045</name>
    <dbReference type="NCBI Taxonomy" id="1122142"/>
    <lineage>
        <taxon>Bacteria</taxon>
        <taxon>Bacillati</taxon>
        <taxon>Bacillota</taxon>
        <taxon>Clostridia</taxon>
        <taxon>Lachnospirales</taxon>
        <taxon>Lachnospiraceae</taxon>
        <taxon>Lachnobacterium</taxon>
    </lineage>
</organism>
<dbReference type="Pfam" id="PF06695">
    <property type="entry name" value="Sm_multidrug_ex"/>
    <property type="match status" value="1"/>
</dbReference>
<dbReference type="RefSeq" id="WP_074717380.1">
    <property type="nucleotide sequence ID" value="NZ_FNPG01000015.1"/>
</dbReference>
<feature type="transmembrane region" description="Helical" evidence="1">
    <location>
        <begin position="35"/>
        <end position="54"/>
    </location>
</feature>
<feature type="transmembrane region" description="Helical" evidence="1">
    <location>
        <begin position="126"/>
        <end position="145"/>
    </location>
</feature>
<dbReference type="OrthoDB" id="360192at2"/>
<evidence type="ECO:0000256" key="1">
    <source>
        <dbReference type="SAM" id="Phobius"/>
    </source>
</evidence>
<protein>
    <submittedName>
        <fullName evidence="2">Uncharacterized membrane protein</fullName>
    </submittedName>
</protein>
<feature type="transmembrane region" description="Helical" evidence="1">
    <location>
        <begin position="94"/>
        <end position="120"/>
    </location>
</feature>
<proteinExistence type="predicted"/>
<keyword evidence="1" id="KW-1133">Transmembrane helix</keyword>
<sequence length="161" mass="17464">MLYYLITFLISMVPLVEIRGAIVYADQMKLPTLASYALCILGNMLPVPIIYLFARKVLIWGADKPFIGKFFTFCLEKGKKGGQKLQEKVGKNTFVALFLFVGIPLPGTGAWTGTLAASILDMDFKSTVIAVMSGVLLAGVIMLSASKIATLGVTVFRLFCA</sequence>
<evidence type="ECO:0000313" key="3">
    <source>
        <dbReference type="Proteomes" id="UP000183918"/>
    </source>
</evidence>
<gene>
    <name evidence="2" type="ORF">SAMN02910414_01373</name>
</gene>
<keyword evidence="1" id="KW-0472">Membrane</keyword>
<dbReference type="EMBL" id="FNPG01000015">
    <property type="protein sequence ID" value="SDY36299.1"/>
    <property type="molecule type" value="Genomic_DNA"/>
</dbReference>
<dbReference type="PANTHER" id="PTHR36007">
    <property type="entry name" value="TRANSPORT PROTEIN-RELATED"/>
    <property type="match status" value="1"/>
</dbReference>
<name>A0A1H3J9Q3_9FIRM</name>
<accession>A0A1H3J9Q3</accession>
<keyword evidence="3" id="KW-1185">Reference proteome</keyword>